<evidence type="ECO:0000313" key="1">
    <source>
        <dbReference type="EMBL" id="CAB5162642.1"/>
    </source>
</evidence>
<protein>
    <submittedName>
        <fullName evidence="1">Uncharacterized protein</fullName>
    </submittedName>
</protein>
<gene>
    <name evidence="1" type="ORF">UFOVP152_41</name>
</gene>
<proteinExistence type="predicted"/>
<reference evidence="1" key="1">
    <citation type="submission" date="2020-05" db="EMBL/GenBank/DDBJ databases">
        <authorList>
            <person name="Chiriac C."/>
            <person name="Salcher M."/>
            <person name="Ghai R."/>
            <person name="Kavagutti S V."/>
        </authorList>
    </citation>
    <scope>NUCLEOTIDE SEQUENCE</scope>
</reference>
<sequence length="67" mass="7216">MVATYTTPSEEELADALDEALELLGEFLPETHVAYGRLSGVLCRANVGFAAAHVRSQGLRQWIGGAR</sequence>
<name>A0A6J7WCG3_9CAUD</name>
<accession>A0A6J7WCG3</accession>
<dbReference type="EMBL" id="LR798200">
    <property type="protein sequence ID" value="CAB5162642.1"/>
    <property type="molecule type" value="Genomic_DNA"/>
</dbReference>
<organism evidence="1">
    <name type="scientific">uncultured Caudovirales phage</name>
    <dbReference type="NCBI Taxonomy" id="2100421"/>
    <lineage>
        <taxon>Viruses</taxon>
        <taxon>Duplodnaviria</taxon>
        <taxon>Heunggongvirae</taxon>
        <taxon>Uroviricota</taxon>
        <taxon>Caudoviricetes</taxon>
        <taxon>Peduoviridae</taxon>
        <taxon>Maltschvirus</taxon>
        <taxon>Maltschvirus maltsch</taxon>
    </lineage>
</organism>